<evidence type="ECO:0000313" key="2">
    <source>
        <dbReference type="Proteomes" id="UP000287033"/>
    </source>
</evidence>
<organism evidence="1 2">
    <name type="scientific">Chiloscyllium punctatum</name>
    <name type="common">Brownbanded bambooshark</name>
    <name type="synonym">Hemiscyllium punctatum</name>
    <dbReference type="NCBI Taxonomy" id="137246"/>
    <lineage>
        <taxon>Eukaryota</taxon>
        <taxon>Metazoa</taxon>
        <taxon>Chordata</taxon>
        <taxon>Craniata</taxon>
        <taxon>Vertebrata</taxon>
        <taxon>Chondrichthyes</taxon>
        <taxon>Elasmobranchii</taxon>
        <taxon>Galeomorphii</taxon>
        <taxon>Galeoidea</taxon>
        <taxon>Orectolobiformes</taxon>
        <taxon>Hemiscylliidae</taxon>
        <taxon>Chiloscyllium</taxon>
    </lineage>
</organism>
<gene>
    <name evidence="1" type="ORF">chiPu_0028715</name>
</gene>
<accession>A0A401TP44</accession>
<dbReference type="EMBL" id="BEZZ01138190">
    <property type="protein sequence ID" value="GCC44451.1"/>
    <property type="molecule type" value="Genomic_DNA"/>
</dbReference>
<evidence type="ECO:0000313" key="1">
    <source>
        <dbReference type="EMBL" id="GCC44451.1"/>
    </source>
</evidence>
<dbReference type="AlphaFoldDB" id="A0A401TP44"/>
<reference evidence="1 2" key="1">
    <citation type="journal article" date="2018" name="Nat. Ecol. Evol.">
        <title>Shark genomes provide insights into elasmobranch evolution and the origin of vertebrates.</title>
        <authorList>
            <person name="Hara Y"/>
            <person name="Yamaguchi K"/>
            <person name="Onimaru K"/>
            <person name="Kadota M"/>
            <person name="Koyanagi M"/>
            <person name="Keeley SD"/>
            <person name="Tatsumi K"/>
            <person name="Tanaka K"/>
            <person name="Motone F"/>
            <person name="Kageyama Y"/>
            <person name="Nozu R"/>
            <person name="Adachi N"/>
            <person name="Nishimura O"/>
            <person name="Nakagawa R"/>
            <person name="Tanegashima C"/>
            <person name="Kiyatake I"/>
            <person name="Matsumoto R"/>
            <person name="Murakumo K"/>
            <person name="Nishida K"/>
            <person name="Terakita A"/>
            <person name="Kuratani S"/>
            <person name="Sato K"/>
            <person name="Hyodo S Kuraku.S."/>
        </authorList>
    </citation>
    <scope>NUCLEOTIDE SEQUENCE [LARGE SCALE GENOMIC DNA]</scope>
</reference>
<keyword evidence="2" id="KW-1185">Reference proteome</keyword>
<sequence>MHDRRGQHIDRIDFISVGNGKRCAFPHGKAAGAGERLKPFQREASMLKNNLQFNDSQFRDEQPPSWPGIWAHAQTVRDVTKRRRA</sequence>
<protein>
    <submittedName>
        <fullName evidence="1">Uncharacterized protein</fullName>
    </submittedName>
</protein>
<name>A0A401TP44_CHIPU</name>
<dbReference type="Proteomes" id="UP000287033">
    <property type="component" value="Unassembled WGS sequence"/>
</dbReference>
<proteinExistence type="predicted"/>
<comment type="caution">
    <text evidence="1">The sequence shown here is derived from an EMBL/GenBank/DDBJ whole genome shotgun (WGS) entry which is preliminary data.</text>
</comment>